<reference evidence="2 3" key="1">
    <citation type="submission" date="2020-01" db="EMBL/GenBank/DDBJ databases">
        <authorList>
            <consortium name="DOE Joint Genome Institute"/>
            <person name="Haridas S."/>
            <person name="Albert R."/>
            <person name="Binder M."/>
            <person name="Bloem J."/>
            <person name="Labutti K."/>
            <person name="Salamov A."/>
            <person name="Andreopoulos B."/>
            <person name="Baker S.E."/>
            <person name="Barry K."/>
            <person name="Bills G."/>
            <person name="Bluhm B.H."/>
            <person name="Cannon C."/>
            <person name="Castanera R."/>
            <person name="Culley D.E."/>
            <person name="Daum C."/>
            <person name="Ezra D."/>
            <person name="Gonzalez J.B."/>
            <person name="Henrissat B."/>
            <person name="Kuo A."/>
            <person name="Liang C."/>
            <person name="Lipzen A."/>
            <person name="Lutzoni F."/>
            <person name="Magnuson J."/>
            <person name="Mondo S."/>
            <person name="Nolan M."/>
            <person name="Ohm R."/>
            <person name="Pangilinan J."/>
            <person name="Park H.-J.H."/>
            <person name="Ramirez L."/>
            <person name="Alfaro M."/>
            <person name="Sun H."/>
            <person name="Tritt A."/>
            <person name="Yoshinaga Y."/>
            <person name="Zwiers L.-H.L."/>
            <person name="Turgeon B.G."/>
            <person name="Goodwin S.B."/>
            <person name="Spatafora J.W."/>
            <person name="Crous P.W."/>
            <person name="Grigoriev I.V."/>
        </authorList>
    </citation>
    <scope>NUCLEOTIDE SEQUENCE [LARGE SCALE GENOMIC DNA]</scope>
    <source>
        <strain evidence="2 3">CBS 611.86</strain>
    </source>
</reference>
<accession>A0A7C8MVV5</accession>
<proteinExistence type="predicted"/>
<evidence type="ECO:0000313" key="2">
    <source>
        <dbReference type="EMBL" id="KAF2876305.1"/>
    </source>
</evidence>
<feature type="region of interest" description="Disordered" evidence="1">
    <location>
        <begin position="1"/>
        <end position="78"/>
    </location>
</feature>
<protein>
    <recommendedName>
        <fullName evidence="4">P-loop containing nucleoside triphosphate hydrolase protein</fullName>
    </recommendedName>
</protein>
<dbReference type="AlphaFoldDB" id="A0A7C8MVV5"/>
<evidence type="ECO:0008006" key="4">
    <source>
        <dbReference type="Google" id="ProtNLM"/>
    </source>
</evidence>
<feature type="compositionally biased region" description="Polar residues" evidence="1">
    <location>
        <begin position="54"/>
        <end position="76"/>
    </location>
</feature>
<evidence type="ECO:0000256" key="1">
    <source>
        <dbReference type="SAM" id="MobiDB-lite"/>
    </source>
</evidence>
<sequence>MDSSREDTYRPGKRARYTSSEDRNTNNSSGSRLPHTPSLYTSSEERDDPPSEHYGTTQSIALSTVPTTALTSQTQHEGIRRLQKELDALRREPTPEMAEHNPLLDHISHLPMFDHSFKLAEQSAMEVTVRVNNAIDNSQRGSSAWFNLERDAKNSTPYISKPFRVGFAGNTGQGKSLAVGMILGNKGLIQESNSGQSCTRVPIEYYYAPETEESMFTATIEALSLARVVDRVERCFWPLYYSVFPLKEKALPCNAPEKLDVAKSLLRALFRDRPGCKDESSMMSFIGSEKDSKCLSTLEKMRGWGDERLRELQDCKYPATVHARTTEELWKQLMPFTH</sequence>
<feature type="compositionally biased region" description="Basic and acidic residues" evidence="1">
    <location>
        <begin position="1"/>
        <end position="10"/>
    </location>
</feature>
<dbReference type="Proteomes" id="UP000481861">
    <property type="component" value="Unassembled WGS sequence"/>
</dbReference>
<gene>
    <name evidence="2" type="ORF">BDV95DRAFT_590444</name>
</gene>
<evidence type="ECO:0000313" key="3">
    <source>
        <dbReference type="Proteomes" id="UP000481861"/>
    </source>
</evidence>
<dbReference type="EMBL" id="JAADJZ010000003">
    <property type="protein sequence ID" value="KAF2876305.1"/>
    <property type="molecule type" value="Genomic_DNA"/>
</dbReference>
<organism evidence="2 3">
    <name type="scientific">Massariosphaeria phaeospora</name>
    <dbReference type="NCBI Taxonomy" id="100035"/>
    <lineage>
        <taxon>Eukaryota</taxon>
        <taxon>Fungi</taxon>
        <taxon>Dikarya</taxon>
        <taxon>Ascomycota</taxon>
        <taxon>Pezizomycotina</taxon>
        <taxon>Dothideomycetes</taxon>
        <taxon>Pleosporomycetidae</taxon>
        <taxon>Pleosporales</taxon>
        <taxon>Pleosporales incertae sedis</taxon>
        <taxon>Massariosphaeria</taxon>
    </lineage>
</organism>
<comment type="caution">
    <text evidence="2">The sequence shown here is derived from an EMBL/GenBank/DDBJ whole genome shotgun (WGS) entry which is preliminary data.</text>
</comment>
<name>A0A7C8MVV5_9PLEO</name>
<dbReference type="OrthoDB" id="3801077at2759"/>
<keyword evidence="3" id="KW-1185">Reference proteome</keyword>